<dbReference type="EMBL" id="FQUC01000014">
    <property type="protein sequence ID" value="SHG05118.1"/>
    <property type="molecule type" value="Genomic_DNA"/>
</dbReference>
<proteinExistence type="predicted"/>
<dbReference type="RefSeq" id="WP_062181801.1">
    <property type="nucleotide sequence ID" value="NZ_BBXL01000014.1"/>
</dbReference>
<dbReference type="AlphaFoldDB" id="A0A1M5GN82"/>
<name>A0A1M5GN82_9BACT</name>
<sequence length="171" mass="20038">MRIYPTAVFYTISLLLISCQHRTIEVTPPVSSQYTYETADSLLNIYEISHPAKTRPTDQLSKQHRTDFPQAKDIEWKMSNDIYSVKFEIGDTDYKAYYNKEANLIAYKYEIEEKDLPAIVKNASIAVYPDYHFEEITKMIYGSQTIYKLELERNDHERIIVLRSDGTILHV</sequence>
<dbReference type="OrthoDB" id="1121502at2"/>
<evidence type="ECO:0000313" key="2">
    <source>
        <dbReference type="Proteomes" id="UP000184480"/>
    </source>
</evidence>
<gene>
    <name evidence="1" type="ORF">SAMN05444362_11470</name>
</gene>
<dbReference type="Proteomes" id="UP000184480">
    <property type="component" value="Unassembled WGS sequence"/>
</dbReference>
<evidence type="ECO:0000313" key="1">
    <source>
        <dbReference type="EMBL" id="SHG05118.1"/>
    </source>
</evidence>
<dbReference type="PROSITE" id="PS51257">
    <property type="entry name" value="PROKAR_LIPOPROTEIN"/>
    <property type="match status" value="1"/>
</dbReference>
<keyword evidence="2" id="KW-1185">Reference proteome</keyword>
<dbReference type="Gene3D" id="3.10.450.360">
    <property type="match status" value="1"/>
</dbReference>
<dbReference type="STRING" id="1346286.SAMN05444362_11470"/>
<evidence type="ECO:0008006" key="3">
    <source>
        <dbReference type="Google" id="ProtNLM"/>
    </source>
</evidence>
<dbReference type="SUPFAM" id="SSF160574">
    <property type="entry name" value="BT0923-like"/>
    <property type="match status" value="1"/>
</dbReference>
<organism evidence="1 2">
    <name type="scientific">Dysgonomonas macrotermitis</name>
    <dbReference type="NCBI Taxonomy" id="1346286"/>
    <lineage>
        <taxon>Bacteria</taxon>
        <taxon>Pseudomonadati</taxon>
        <taxon>Bacteroidota</taxon>
        <taxon>Bacteroidia</taxon>
        <taxon>Bacteroidales</taxon>
        <taxon>Dysgonomonadaceae</taxon>
        <taxon>Dysgonomonas</taxon>
    </lineage>
</organism>
<protein>
    <recommendedName>
        <fullName evidence="3">Beta-lactamase-inhibitor-like, PepSY-like</fullName>
    </recommendedName>
</protein>
<reference evidence="2" key="1">
    <citation type="submission" date="2016-11" db="EMBL/GenBank/DDBJ databases">
        <authorList>
            <person name="Varghese N."/>
            <person name="Submissions S."/>
        </authorList>
    </citation>
    <scope>NUCLEOTIDE SEQUENCE [LARGE SCALE GENOMIC DNA]</scope>
    <source>
        <strain evidence="2">DSM 27370</strain>
    </source>
</reference>
<accession>A0A1M5GN82</accession>